<dbReference type="HOGENOM" id="CLU_3218696_0_0_5"/>
<evidence type="ECO:0000313" key="2">
    <source>
        <dbReference type="Proteomes" id="UP000006639"/>
    </source>
</evidence>
<protein>
    <submittedName>
        <fullName evidence="1">Uncharacterized protein</fullName>
    </submittedName>
</protein>
<keyword evidence="2" id="KW-1185">Reference proteome</keyword>
<gene>
    <name evidence="1" type="ordered locus">midi_01034</name>
</gene>
<dbReference type="EMBL" id="CP002130">
    <property type="protein sequence ID" value="AEI89312.1"/>
    <property type="molecule type" value="Genomic_DNA"/>
</dbReference>
<name>F7XTV3_MIDMI</name>
<dbReference type="KEGG" id="mmn:midi_01034"/>
<dbReference type="AlphaFoldDB" id="F7XTV3"/>
<dbReference type="STRING" id="696127.midi_01034"/>
<organism evidence="1 2">
    <name type="scientific">Midichloria mitochondrii (strain IricVA)</name>
    <dbReference type="NCBI Taxonomy" id="696127"/>
    <lineage>
        <taxon>Bacteria</taxon>
        <taxon>Pseudomonadati</taxon>
        <taxon>Pseudomonadota</taxon>
        <taxon>Alphaproteobacteria</taxon>
        <taxon>Rickettsiales</taxon>
        <taxon>Candidatus Midichloriaceae</taxon>
        <taxon>Candidatus Midichloria</taxon>
    </lineage>
</organism>
<proteinExistence type="predicted"/>
<accession>F7XTV3</accession>
<reference evidence="1 2" key="1">
    <citation type="journal article" date="2011" name="Mol. Biol. Evol.">
        <title>Phylogenomic evidence for the presence of a flagellum and cbb3 oxidase in the free-living mitochondrial ancestor.</title>
        <authorList>
            <person name="Sassera D."/>
            <person name="Lo N."/>
            <person name="Epis S."/>
            <person name="D'Auria G."/>
            <person name="Montagna M."/>
            <person name="Comandatore F."/>
            <person name="Horner D."/>
            <person name="Pereto J."/>
            <person name="Luciano A.M."/>
            <person name="Franciosi F."/>
            <person name="Ferri E."/>
            <person name="Crotti E."/>
            <person name="Bazzocchi C."/>
            <person name="Daffonchio D."/>
            <person name="Sacchi L."/>
            <person name="Moya A."/>
            <person name="Latorre A."/>
            <person name="Bandi C."/>
        </authorList>
    </citation>
    <scope>NUCLEOTIDE SEQUENCE [LARGE SCALE GENOMIC DNA]</scope>
    <source>
        <strain evidence="1 2">IricVA</strain>
    </source>
</reference>
<evidence type="ECO:0000313" key="1">
    <source>
        <dbReference type="EMBL" id="AEI89312.1"/>
    </source>
</evidence>
<sequence length="44" mass="4837">MKNKTLISVILVITGVLAFTIIQIANLDLKPKEKLASETVDLIK</sequence>
<dbReference type="Proteomes" id="UP000006639">
    <property type="component" value="Chromosome"/>
</dbReference>